<dbReference type="Gene3D" id="1.10.10.60">
    <property type="entry name" value="Homeodomain-like"/>
    <property type="match status" value="1"/>
</dbReference>
<evidence type="ECO:0000313" key="5">
    <source>
        <dbReference type="EMBL" id="PHN07022.1"/>
    </source>
</evidence>
<dbReference type="SMART" id="SM00342">
    <property type="entry name" value="HTH_ARAC"/>
    <property type="match status" value="1"/>
</dbReference>
<evidence type="ECO:0000256" key="2">
    <source>
        <dbReference type="ARBA" id="ARBA00023125"/>
    </source>
</evidence>
<comment type="caution">
    <text evidence="5">The sequence shown here is derived from an EMBL/GenBank/DDBJ whole genome shotgun (WGS) entry which is preliminary data.</text>
</comment>
<keyword evidence="2" id="KW-0238">DNA-binding</keyword>
<organism evidence="5 6">
    <name type="scientific">Flavilitoribacter nigricans (strain ATCC 23147 / DSM 23189 / NBRC 102662 / NCIMB 1420 / SS-2)</name>
    <name type="common">Lewinella nigricans</name>
    <dbReference type="NCBI Taxonomy" id="1122177"/>
    <lineage>
        <taxon>Bacteria</taxon>
        <taxon>Pseudomonadati</taxon>
        <taxon>Bacteroidota</taxon>
        <taxon>Saprospiria</taxon>
        <taxon>Saprospirales</taxon>
        <taxon>Lewinellaceae</taxon>
        <taxon>Flavilitoribacter</taxon>
    </lineage>
</organism>
<dbReference type="Gene3D" id="3.30.70.100">
    <property type="match status" value="1"/>
</dbReference>
<keyword evidence="1" id="KW-0805">Transcription regulation</keyword>
<dbReference type="EMBL" id="PDUD01000012">
    <property type="protein sequence ID" value="PHN07022.1"/>
    <property type="molecule type" value="Genomic_DNA"/>
</dbReference>
<evidence type="ECO:0000259" key="4">
    <source>
        <dbReference type="PROSITE" id="PS01124"/>
    </source>
</evidence>
<dbReference type="AlphaFoldDB" id="A0A2D0NEU9"/>
<dbReference type="Pfam" id="PF12833">
    <property type="entry name" value="HTH_18"/>
    <property type="match status" value="1"/>
</dbReference>
<dbReference type="InterPro" id="IPR009057">
    <property type="entry name" value="Homeodomain-like_sf"/>
</dbReference>
<dbReference type="GO" id="GO:0003700">
    <property type="term" value="F:DNA-binding transcription factor activity"/>
    <property type="evidence" value="ECO:0007669"/>
    <property type="project" value="InterPro"/>
</dbReference>
<feature type="domain" description="HTH araC/xylS-type" evidence="4">
    <location>
        <begin position="76"/>
        <end position="175"/>
    </location>
</feature>
<dbReference type="PANTHER" id="PTHR43280:SF2">
    <property type="entry name" value="HTH-TYPE TRANSCRIPTIONAL REGULATOR EXSA"/>
    <property type="match status" value="1"/>
</dbReference>
<dbReference type="PROSITE" id="PS01124">
    <property type="entry name" value="HTH_ARAC_FAMILY_2"/>
    <property type="match status" value="1"/>
</dbReference>
<dbReference type="PANTHER" id="PTHR43280">
    <property type="entry name" value="ARAC-FAMILY TRANSCRIPTIONAL REGULATOR"/>
    <property type="match status" value="1"/>
</dbReference>
<evidence type="ECO:0000313" key="6">
    <source>
        <dbReference type="Proteomes" id="UP000223913"/>
    </source>
</evidence>
<gene>
    <name evidence="5" type="ORF">CRP01_08665</name>
</gene>
<evidence type="ECO:0000256" key="1">
    <source>
        <dbReference type="ARBA" id="ARBA00023015"/>
    </source>
</evidence>
<accession>A0A2D0NEU9</accession>
<dbReference type="SUPFAM" id="SSF46689">
    <property type="entry name" value="Homeodomain-like"/>
    <property type="match status" value="1"/>
</dbReference>
<dbReference type="InterPro" id="IPR018062">
    <property type="entry name" value="HTH_AraC-typ_CS"/>
</dbReference>
<reference evidence="5 6" key="1">
    <citation type="submission" date="2017-10" db="EMBL/GenBank/DDBJ databases">
        <title>The draft genome sequence of Lewinella nigricans NBRC 102662.</title>
        <authorList>
            <person name="Wang K."/>
        </authorList>
    </citation>
    <scope>NUCLEOTIDE SEQUENCE [LARGE SCALE GENOMIC DNA]</scope>
    <source>
        <strain evidence="5 6">NBRC 102662</strain>
    </source>
</reference>
<keyword evidence="3" id="KW-0804">Transcription</keyword>
<evidence type="ECO:0000256" key="3">
    <source>
        <dbReference type="ARBA" id="ARBA00023163"/>
    </source>
</evidence>
<name>A0A2D0NEU9_FLAN2</name>
<protein>
    <submittedName>
        <fullName evidence="5">AraC family transcriptional regulator</fullName>
    </submittedName>
</protein>
<dbReference type="InterPro" id="IPR018060">
    <property type="entry name" value="HTH_AraC"/>
</dbReference>
<dbReference type="GO" id="GO:0043565">
    <property type="term" value="F:sequence-specific DNA binding"/>
    <property type="evidence" value="ECO:0007669"/>
    <property type="project" value="InterPro"/>
</dbReference>
<proteinExistence type="predicted"/>
<dbReference type="PROSITE" id="PS00041">
    <property type="entry name" value="HTH_ARAC_FAMILY_1"/>
    <property type="match status" value="1"/>
</dbReference>
<sequence length="186" mass="21643">MTLYIKNMVCNRCRTVVRSEFDKLGIETLSVDLGEVSTAADIPEADLERLQQNLRHHGFEILQDRDKKTIEKVRNSLVRVVYEEDYPANRNLSDILVREIGQDYSTISKLFSETEGITIEKYLINLRIERVKELLIYDELSLSEIAFKLNYSSTAYLSNQFKKVTGLSPSFFKKLKEKKRKPIDEV</sequence>
<dbReference type="OrthoDB" id="952277at2"/>
<dbReference type="Proteomes" id="UP000223913">
    <property type="component" value="Unassembled WGS sequence"/>
</dbReference>
<dbReference type="RefSeq" id="WP_099149630.1">
    <property type="nucleotide sequence ID" value="NZ_PDUD01000012.1"/>
</dbReference>
<keyword evidence="6" id="KW-1185">Reference proteome</keyword>